<dbReference type="RefSeq" id="WP_179967191.1">
    <property type="nucleotide sequence ID" value="NZ_AP022604.1"/>
</dbReference>
<accession>A0A3S4RSN5</accession>
<dbReference type="GO" id="GO:0003678">
    <property type="term" value="F:DNA helicase activity"/>
    <property type="evidence" value="ECO:0007669"/>
    <property type="project" value="InterPro"/>
</dbReference>
<evidence type="ECO:0000313" key="3">
    <source>
        <dbReference type="Proteomes" id="UP000282551"/>
    </source>
</evidence>
<dbReference type="Proteomes" id="UP000282551">
    <property type="component" value="Chromosome"/>
</dbReference>
<dbReference type="CDD" id="cd18809">
    <property type="entry name" value="SF1_C_RecD"/>
    <property type="match status" value="1"/>
</dbReference>
<dbReference type="GO" id="GO:0006281">
    <property type="term" value="P:DNA repair"/>
    <property type="evidence" value="ECO:0007669"/>
    <property type="project" value="InterPro"/>
</dbReference>
<gene>
    <name evidence="2" type="ORF">NCTC10485_02199</name>
</gene>
<organism evidence="2 3">
    <name type="scientific">Mycolicibacterium chitae</name>
    <name type="common">Mycobacterium chitae</name>
    <dbReference type="NCBI Taxonomy" id="1792"/>
    <lineage>
        <taxon>Bacteria</taxon>
        <taxon>Bacillati</taxon>
        <taxon>Actinomycetota</taxon>
        <taxon>Actinomycetes</taxon>
        <taxon>Mycobacteriales</taxon>
        <taxon>Mycobacteriaceae</taxon>
        <taxon>Mycolicibacterium</taxon>
    </lineage>
</organism>
<dbReference type="Gene3D" id="3.40.50.300">
    <property type="entry name" value="P-loop containing nucleotide triphosphate hydrolases"/>
    <property type="match status" value="2"/>
</dbReference>
<keyword evidence="3" id="KW-1185">Reference proteome</keyword>
<proteinExistence type="predicted"/>
<dbReference type="Gene3D" id="3.40.50.10190">
    <property type="entry name" value="BRCT domain"/>
    <property type="match status" value="1"/>
</dbReference>
<protein>
    <submittedName>
        <fullName evidence="2">ATPase AAA</fullName>
    </submittedName>
</protein>
<evidence type="ECO:0000259" key="1">
    <source>
        <dbReference type="SMART" id="SM00382"/>
    </source>
</evidence>
<feature type="domain" description="AAA+ ATPase" evidence="1">
    <location>
        <begin position="27"/>
        <end position="150"/>
    </location>
</feature>
<dbReference type="Pfam" id="PF05970">
    <property type="entry name" value="PIF1"/>
    <property type="match status" value="1"/>
</dbReference>
<dbReference type="InterPro" id="IPR003593">
    <property type="entry name" value="AAA+_ATPase"/>
</dbReference>
<dbReference type="GO" id="GO:0000723">
    <property type="term" value="P:telomere maintenance"/>
    <property type="evidence" value="ECO:0007669"/>
    <property type="project" value="InterPro"/>
</dbReference>
<dbReference type="InterPro" id="IPR010285">
    <property type="entry name" value="DNA_helicase_pif1-like_DEAD"/>
</dbReference>
<dbReference type="InterPro" id="IPR036420">
    <property type="entry name" value="BRCT_dom_sf"/>
</dbReference>
<dbReference type="PANTHER" id="PTHR47642">
    <property type="entry name" value="ATP-DEPENDENT DNA HELICASE"/>
    <property type="match status" value="1"/>
</dbReference>
<dbReference type="InterPro" id="IPR051055">
    <property type="entry name" value="PIF1_helicase"/>
</dbReference>
<dbReference type="SMART" id="SM00382">
    <property type="entry name" value="AAA"/>
    <property type="match status" value="1"/>
</dbReference>
<dbReference type="InterPro" id="IPR027417">
    <property type="entry name" value="P-loop_NTPase"/>
</dbReference>
<dbReference type="AlphaFoldDB" id="A0A3S4RSN5"/>
<dbReference type="EMBL" id="LR134355">
    <property type="protein sequence ID" value="VEG47907.1"/>
    <property type="molecule type" value="Genomic_DNA"/>
</dbReference>
<sequence>MIDELAPAGDPLVLTDEFREALSLLAAGRHLFLTGKAGTGKSTLIRHFMAGTDRNVVVVAPTGIAALNVDGYTIHRLFGFRTTTTLADVTGGVYRPGRFAKTLASLDTLIIDEASMVRADVFDMVATALQRFGPDPGAPLGGVQVVLVGDLYQLPPVVGEGEQQYFSTVYDTPYFFSAKAFEREDFPTLSLTTVFRQLGDQRMTMILNEIREGVLLGHAQEHLNARVDNEFVPPPDEFWLTLAPTNRLVTARNRQHLERLPGDELLHRAQESGDLSLFDKPIEDELRFKVGAQVMMLNNDQSDRWVNGSIGRVVGVGYDRFGTVVEIEFPDGSVADVAPFTWEATRPVVDGGTLRRQVIGTFTQLPFKLAWAITIHKSQGQTLDRLVVDLTGGMFSTGQLYVALSRCTSLAGLVLKRPVLPKDLKIDRRITRFLRGSTPGDQARRFCAIGMLTVGDEGRMSRPRPVEFAVAFDDGTAVSTLINPQRDLADARTAYGISVSDVLLAPTLREAWGVIAPMLAGCTPVGVAVDETLGLIDFELKRLGYVTAMPLGIELKGAPIRGRTALERARSALELHSGTTVSAGASPFEEPEPVESVSGLSVSGLLISRDHDVETPAARHLPALSALLRVSRKLGAALLGTAPEMPAALTDESTWDGTARQAAADQLRQAATRATLPDDVVQRLRAASTLLGAQDLAEALDEAVPSRVDIGEVLVAGARICFTGTALDHTGRVVERDEMERLAAAAGLSPVRTVTKTRCEVLVIAEAGTQSGKARKAQEYGKPVFTAAEFLDWLTGR</sequence>
<dbReference type="PANTHER" id="PTHR47642:SF6">
    <property type="entry name" value="ATP-DEPENDENT DNA HELICASE"/>
    <property type="match status" value="1"/>
</dbReference>
<reference evidence="2 3" key="1">
    <citation type="submission" date="2018-12" db="EMBL/GenBank/DDBJ databases">
        <authorList>
            <consortium name="Pathogen Informatics"/>
        </authorList>
    </citation>
    <scope>NUCLEOTIDE SEQUENCE [LARGE SCALE GENOMIC DNA]</scope>
    <source>
        <strain evidence="2 3">NCTC10485</strain>
    </source>
</reference>
<evidence type="ECO:0000313" key="2">
    <source>
        <dbReference type="EMBL" id="VEG47907.1"/>
    </source>
</evidence>
<dbReference type="SUPFAM" id="SSF52540">
    <property type="entry name" value="P-loop containing nucleoside triphosphate hydrolases"/>
    <property type="match status" value="2"/>
</dbReference>
<name>A0A3S4RSN5_MYCCI</name>